<gene>
    <name evidence="6" type="ORF">HNP73_003869</name>
</gene>
<evidence type="ECO:0000313" key="6">
    <source>
        <dbReference type="EMBL" id="MBB5223915.1"/>
    </source>
</evidence>
<dbReference type="Gene3D" id="3.40.630.30">
    <property type="match status" value="1"/>
</dbReference>
<dbReference type="EMBL" id="JACHFM010000004">
    <property type="protein sequence ID" value="MBB5223915.1"/>
    <property type="molecule type" value="Genomic_DNA"/>
</dbReference>
<comment type="caution">
    <text evidence="6">The sequence shown here is derived from an EMBL/GenBank/DDBJ whole genome shotgun (WGS) entry which is preliminary data.</text>
</comment>
<dbReference type="AlphaFoldDB" id="A0A840STS2"/>
<dbReference type="PROSITE" id="PS51186">
    <property type="entry name" value="GNAT"/>
    <property type="match status" value="1"/>
</dbReference>
<dbReference type="InterPro" id="IPR016181">
    <property type="entry name" value="Acyl_CoA_acyltransferase"/>
</dbReference>
<dbReference type="SUPFAM" id="SSF55729">
    <property type="entry name" value="Acyl-CoA N-acyltransferases (Nat)"/>
    <property type="match status" value="1"/>
</dbReference>
<comment type="similarity">
    <text evidence="3">Belongs to the acetyltransferase family. RimJ subfamily.</text>
</comment>
<dbReference type="Pfam" id="PF13302">
    <property type="entry name" value="Acetyltransf_3"/>
    <property type="match status" value="1"/>
</dbReference>
<dbReference type="PANTHER" id="PTHR43792">
    <property type="entry name" value="GNAT FAMILY, PUTATIVE (AFU_ORTHOLOGUE AFUA_3G00765)-RELATED-RELATED"/>
    <property type="match status" value="1"/>
</dbReference>
<name>A0A840STS2_9RHOB</name>
<evidence type="ECO:0000256" key="4">
    <source>
        <dbReference type="SAM" id="MobiDB-lite"/>
    </source>
</evidence>
<dbReference type="GO" id="GO:0005737">
    <property type="term" value="C:cytoplasm"/>
    <property type="evidence" value="ECO:0007669"/>
    <property type="project" value="TreeGrafter"/>
</dbReference>
<proteinExistence type="inferred from homology"/>
<dbReference type="InterPro" id="IPR051531">
    <property type="entry name" value="N-acetyltransferase"/>
</dbReference>
<evidence type="ECO:0000313" key="7">
    <source>
        <dbReference type="Proteomes" id="UP000549457"/>
    </source>
</evidence>
<dbReference type="InterPro" id="IPR000182">
    <property type="entry name" value="GNAT_dom"/>
</dbReference>
<accession>A0A840STS2</accession>
<evidence type="ECO:0000259" key="5">
    <source>
        <dbReference type="PROSITE" id="PS51186"/>
    </source>
</evidence>
<reference evidence="6 7" key="1">
    <citation type="submission" date="2020-08" db="EMBL/GenBank/DDBJ databases">
        <title>Genomic Encyclopedia of Type Strains, Phase IV (KMG-IV): sequencing the most valuable type-strain genomes for metagenomic binning, comparative biology and taxonomic classification.</title>
        <authorList>
            <person name="Goeker M."/>
        </authorList>
    </citation>
    <scope>NUCLEOTIDE SEQUENCE [LARGE SCALE GENOMIC DNA]</scope>
    <source>
        <strain evidence="6 7">DSM 101730</strain>
    </source>
</reference>
<evidence type="ECO:0000256" key="1">
    <source>
        <dbReference type="ARBA" id="ARBA00022679"/>
    </source>
</evidence>
<sequence length="222" mass="25490">MLSFRRSTPPAIETERLSLRLPEIGDHAAWSLLRRNGEAFLRPWEPTWSIDHFSRRSFRNRVYWAWRAREEGKALALFLIRNDDRSLIGAITLDNIRRGPSQSAQVGYWVGPRYARQGYMREALGAVVTHAFVDLDLSRIEAACLPENTASRALLEGSDFSYEGRALAYLQINGRWRDHVLYARIRADRESADRESADRESADRESADREVEARAAREAESP</sequence>
<feature type="region of interest" description="Disordered" evidence="4">
    <location>
        <begin position="189"/>
        <end position="222"/>
    </location>
</feature>
<protein>
    <submittedName>
        <fullName evidence="6">Ribosomal-protein-alanine N-acetyltransferase</fullName>
        <ecNumber evidence="6">2.3.1.267</ecNumber>
    </submittedName>
</protein>
<keyword evidence="1 6" id="KW-0808">Transferase</keyword>
<evidence type="ECO:0000256" key="3">
    <source>
        <dbReference type="ARBA" id="ARBA00038502"/>
    </source>
</evidence>
<keyword evidence="2 6" id="KW-0012">Acyltransferase</keyword>
<dbReference type="Proteomes" id="UP000549457">
    <property type="component" value="Unassembled WGS sequence"/>
</dbReference>
<feature type="domain" description="N-acetyltransferase" evidence="5">
    <location>
        <begin position="19"/>
        <end position="188"/>
    </location>
</feature>
<dbReference type="EC" id="2.3.1.267" evidence="6"/>
<dbReference type="RefSeq" id="WP_425486646.1">
    <property type="nucleotide sequence ID" value="NZ_JACHFM010000004.1"/>
</dbReference>
<keyword evidence="7" id="KW-1185">Reference proteome</keyword>
<evidence type="ECO:0000256" key="2">
    <source>
        <dbReference type="ARBA" id="ARBA00023315"/>
    </source>
</evidence>
<organism evidence="6 7">
    <name type="scientific">Amaricoccus macauensis</name>
    <dbReference type="NCBI Taxonomy" id="57001"/>
    <lineage>
        <taxon>Bacteria</taxon>
        <taxon>Pseudomonadati</taxon>
        <taxon>Pseudomonadota</taxon>
        <taxon>Alphaproteobacteria</taxon>
        <taxon>Rhodobacterales</taxon>
        <taxon>Paracoccaceae</taxon>
        <taxon>Amaricoccus</taxon>
    </lineage>
</organism>
<dbReference type="GO" id="GO:0008999">
    <property type="term" value="F:protein-N-terminal-alanine acetyltransferase activity"/>
    <property type="evidence" value="ECO:0007669"/>
    <property type="project" value="UniProtKB-EC"/>
</dbReference>
<dbReference type="PANTHER" id="PTHR43792:SF8">
    <property type="entry name" value="[RIBOSOMAL PROTEIN US5]-ALANINE N-ACETYLTRANSFERASE"/>
    <property type="match status" value="1"/>
</dbReference>